<keyword evidence="10" id="KW-1185">Reference proteome</keyword>
<feature type="transmembrane region" description="Helical" evidence="7">
    <location>
        <begin position="177"/>
        <end position="195"/>
    </location>
</feature>
<evidence type="ECO:0000256" key="2">
    <source>
        <dbReference type="ARBA" id="ARBA00022692"/>
    </source>
</evidence>
<proteinExistence type="inferred from homology"/>
<name>A0A2P8A4B2_9PEZI</name>
<feature type="transmembrane region" description="Helical" evidence="7">
    <location>
        <begin position="125"/>
        <end position="147"/>
    </location>
</feature>
<dbReference type="InterPro" id="IPR049326">
    <property type="entry name" value="Rhodopsin_dom_fungi"/>
</dbReference>
<evidence type="ECO:0000256" key="6">
    <source>
        <dbReference type="SAM" id="MobiDB-lite"/>
    </source>
</evidence>
<dbReference type="GO" id="GO:0016020">
    <property type="term" value="C:membrane"/>
    <property type="evidence" value="ECO:0007669"/>
    <property type="project" value="UniProtKB-SubCell"/>
</dbReference>
<comment type="subcellular location">
    <subcellularLocation>
        <location evidence="1">Membrane</location>
        <topology evidence="1">Multi-pass membrane protein</topology>
    </subcellularLocation>
</comment>
<dbReference type="OrthoDB" id="2988756at2759"/>
<dbReference type="AlphaFoldDB" id="A0A2P8A4B2"/>
<gene>
    <name evidence="9" type="ORF">B9Z65_2689</name>
</gene>
<dbReference type="Pfam" id="PF20684">
    <property type="entry name" value="Fung_rhodopsin"/>
    <property type="match status" value="1"/>
</dbReference>
<reference evidence="9 10" key="1">
    <citation type="submission" date="2017-05" db="EMBL/GenBank/DDBJ databases">
        <title>Draft genome sequence of Elsinoe australis.</title>
        <authorList>
            <person name="Cheng Q."/>
        </authorList>
    </citation>
    <scope>NUCLEOTIDE SEQUENCE [LARGE SCALE GENOMIC DNA]</scope>
    <source>
        <strain evidence="9 10">NL1</strain>
    </source>
</reference>
<accession>A0A2P8A4B2</accession>
<feature type="compositionally biased region" description="Polar residues" evidence="6">
    <location>
        <begin position="266"/>
        <end position="275"/>
    </location>
</feature>
<feature type="transmembrane region" description="Helical" evidence="7">
    <location>
        <begin position="207"/>
        <end position="227"/>
    </location>
</feature>
<feature type="domain" description="Rhodopsin" evidence="8">
    <location>
        <begin position="21"/>
        <end position="260"/>
    </location>
</feature>
<dbReference type="PANTHER" id="PTHR33048:SF166">
    <property type="entry name" value="PTH11-LIKE INTEGRAL MEMBRANE PROTEIN"/>
    <property type="match status" value="1"/>
</dbReference>
<dbReference type="InterPro" id="IPR052337">
    <property type="entry name" value="SAT4-like"/>
</dbReference>
<organism evidence="9 10">
    <name type="scientific">Elsinoe australis</name>
    <dbReference type="NCBI Taxonomy" id="40998"/>
    <lineage>
        <taxon>Eukaryota</taxon>
        <taxon>Fungi</taxon>
        <taxon>Dikarya</taxon>
        <taxon>Ascomycota</taxon>
        <taxon>Pezizomycotina</taxon>
        <taxon>Dothideomycetes</taxon>
        <taxon>Dothideomycetidae</taxon>
        <taxon>Myriangiales</taxon>
        <taxon>Elsinoaceae</taxon>
        <taxon>Elsinoe</taxon>
    </lineage>
</organism>
<feature type="transmembrane region" description="Helical" evidence="7">
    <location>
        <begin position="92"/>
        <end position="113"/>
    </location>
</feature>
<feature type="region of interest" description="Disordered" evidence="6">
    <location>
        <begin position="264"/>
        <end position="288"/>
    </location>
</feature>
<evidence type="ECO:0000259" key="8">
    <source>
        <dbReference type="Pfam" id="PF20684"/>
    </source>
</evidence>
<evidence type="ECO:0000256" key="4">
    <source>
        <dbReference type="ARBA" id="ARBA00023136"/>
    </source>
</evidence>
<protein>
    <recommendedName>
        <fullName evidence="8">Rhodopsin domain-containing protein</fullName>
    </recommendedName>
</protein>
<feature type="transmembrane region" description="Helical" evidence="7">
    <location>
        <begin position="6"/>
        <end position="25"/>
    </location>
</feature>
<feature type="transmembrane region" description="Helical" evidence="7">
    <location>
        <begin position="37"/>
        <end position="58"/>
    </location>
</feature>
<dbReference type="PANTHER" id="PTHR33048">
    <property type="entry name" value="PTH11-LIKE INTEGRAL MEMBRANE PROTEIN (AFU_ORTHOLOGUE AFUA_5G11245)"/>
    <property type="match status" value="1"/>
</dbReference>
<keyword evidence="3 7" id="KW-1133">Transmembrane helix</keyword>
<dbReference type="EMBL" id="NHZQ01000067">
    <property type="protein sequence ID" value="PSK55300.1"/>
    <property type="molecule type" value="Genomic_DNA"/>
</dbReference>
<evidence type="ECO:0000313" key="10">
    <source>
        <dbReference type="Proteomes" id="UP000243723"/>
    </source>
</evidence>
<evidence type="ECO:0000256" key="5">
    <source>
        <dbReference type="ARBA" id="ARBA00038359"/>
    </source>
</evidence>
<evidence type="ECO:0000313" key="9">
    <source>
        <dbReference type="EMBL" id="PSK55300.1"/>
    </source>
</evidence>
<evidence type="ECO:0000256" key="3">
    <source>
        <dbReference type="ARBA" id="ARBA00022989"/>
    </source>
</evidence>
<comment type="similarity">
    <text evidence="5">Belongs to the SAT4 family.</text>
</comment>
<evidence type="ECO:0000256" key="1">
    <source>
        <dbReference type="ARBA" id="ARBA00004141"/>
    </source>
</evidence>
<sequence>MDPAQVATYVCLPLGILLIVARIVLRLLRQQKITQGDCWCIAASVFILVRLVANVFLLKYGSTRTLSDAERPHIMPGSQKYDKIVMGSKITLISRTMLNCLLWCLKITVLDMVFKLIRKLRYEKLVYWSFITILAATWTAAMLGTFLGCRPISLYWQVNPNPGKCAVGDDWLLSYEIGNMLTDLLLLAVPIPLLLSAKITWMHRLRLLFLFSLGGFLIAISVVRMMQGFDSTLQVSRTMWASIEIFFAVFVAVSPTIYALAHSKGPGSTNYPSRTQGGGTGVKGTVMSGLKTRGGEKRAVEEEDVEMKGGIMVTRTLRTERGSEEELVREDGFRF</sequence>
<feature type="transmembrane region" description="Helical" evidence="7">
    <location>
        <begin position="239"/>
        <end position="261"/>
    </location>
</feature>
<comment type="caution">
    <text evidence="9">The sequence shown here is derived from an EMBL/GenBank/DDBJ whole genome shotgun (WGS) entry which is preliminary data.</text>
</comment>
<evidence type="ECO:0000256" key="7">
    <source>
        <dbReference type="SAM" id="Phobius"/>
    </source>
</evidence>
<keyword evidence="4 7" id="KW-0472">Membrane</keyword>
<dbReference type="Proteomes" id="UP000243723">
    <property type="component" value="Unassembled WGS sequence"/>
</dbReference>
<keyword evidence="2 7" id="KW-0812">Transmembrane</keyword>